<protein>
    <submittedName>
        <fullName evidence="1">Uncharacterized protein</fullName>
    </submittedName>
</protein>
<gene>
    <name evidence="1" type="ORF">CA12_33040</name>
</gene>
<dbReference type="KEGG" id="acaf:CA12_33040"/>
<dbReference type="PANTHER" id="PTHR47129:SF1">
    <property type="entry name" value="NMRA-LIKE DOMAIN-CONTAINING PROTEIN"/>
    <property type="match status" value="1"/>
</dbReference>
<evidence type="ECO:0000313" key="2">
    <source>
        <dbReference type="Proteomes" id="UP000318741"/>
    </source>
</evidence>
<dbReference type="InterPro" id="IPR052718">
    <property type="entry name" value="NmrA-type_oxidoreductase"/>
</dbReference>
<name>A0A517PCU6_9PLAN</name>
<dbReference type="Gene3D" id="3.90.25.10">
    <property type="entry name" value="UDP-galactose 4-epimerase, domain 1"/>
    <property type="match status" value="1"/>
</dbReference>
<keyword evidence="2" id="KW-1185">Reference proteome</keyword>
<dbReference type="OrthoDB" id="152510at2"/>
<proteinExistence type="predicted"/>
<dbReference type="SUPFAM" id="SSF51735">
    <property type="entry name" value="NAD(P)-binding Rossmann-fold domains"/>
    <property type="match status" value="1"/>
</dbReference>
<dbReference type="RefSeq" id="WP_145360087.1">
    <property type="nucleotide sequence ID" value="NZ_CP036265.1"/>
</dbReference>
<dbReference type="AlphaFoldDB" id="A0A517PCU6"/>
<evidence type="ECO:0000313" key="1">
    <source>
        <dbReference type="EMBL" id="QDT17192.1"/>
    </source>
</evidence>
<dbReference type="PANTHER" id="PTHR47129">
    <property type="entry name" value="QUINONE OXIDOREDUCTASE 2"/>
    <property type="match status" value="1"/>
</dbReference>
<organism evidence="1 2">
    <name type="scientific">Alienimonas californiensis</name>
    <dbReference type="NCBI Taxonomy" id="2527989"/>
    <lineage>
        <taxon>Bacteria</taxon>
        <taxon>Pseudomonadati</taxon>
        <taxon>Planctomycetota</taxon>
        <taxon>Planctomycetia</taxon>
        <taxon>Planctomycetales</taxon>
        <taxon>Planctomycetaceae</taxon>
        <taxon>Alienimonas</taxon>
    </lineage>
</organism>
<sequence>MITRGGLYLDPVADWIPDLIRIGKLPYPVRHGWVSYISRDDLARAFAAIFTGDGHLERLYKLMRSRAVSMEGLDAAVSRSMGAEIFSEAVSEDG</sequence>
<dbReference type="Gene3D" id="3.40.50.720">
    <property type="entry name" value="NAD(P)-binding Rossmann-like Domain"/>
    <property type="match status" value="1"/>
</dbReference>
<dbReference type="Proteomes" id="UP000318741">
    <property type="component" value="Chromosome"/>
</dbReference>
<accession>A0A517PCU6</accession>
<reference evidence="1 2" key="1">
    <citation type="submission" date="2019-02" db="EMBL/GenBank/DDBJ databases">
        <title>Deep-cultivation of Planctomycetes and their phenomic and genomic characterization uncovers novel biology.</title>
        <authorList>
            <person name="Wiegand S."/>
            <person name="Jogler M."/>
            <person name="Boedeker C."/>
            <person name="Pinto D."/>
            <person name="Vollmers J."/>
            <person name="Rivas-Marin E."/>
            <person name="Kohn T."/>
            <person name="Peeters S.H."/>
            <person name="Heuer A."/>
            <person name="Rast P."/>
            <person name="Oberbeckmann S."/>
            <person name="Bunk B."/>
            <person name="Jeske O."/>
            <person name="Meyerdierks A."/>
            <person name="Storesund J.E."/>
            <person name="Kallscheuer N."/>
            <person name="Luecker S."/>
            <person name="Lage O.M."/>
            <person name="Pohl T."/>
            <person name="Merkel B.J."/>
            <person name="Hornburger P."/>
            <person name="Mueller R.-W."/>
            <person name="Bruemmer F."/>
            <person name="Labrenz M."/>
            <person name="Spormann A.M."/>
            <person name="Op den Camp H."/>
            <person name="Overmann J."/>
            <person name="Amann R."/>
            <person name="Jetten M.S.M."/>
            <person name="Mascher T."/>
            <person name="Medema M.H."/>
            <person name="Devos D.P."/>
            <person name="Kaster A.-K."/>
            <person name="Ovreas L."/>
            <person name="Rohde M."/>
            <person name="Galperin M.Y."/>
            <person name="Jogler C."/>
        </authorList>
    </citation>
    <scope>NUCLEOTIDE SEQUENCE [LARGE SCALE GENOMIC DNA]</scope>
    <source>
        <strain evidence="1 2">CA12</strain>
    </source>
</reference>
<dbReference type="InterPro" id="IPR036291">
    <property type="entry name" value="NAD(P)-bd_dom_sf"/>
</dbReference>
<dbReference type="EMBL" id="CP036265">
    <property type="protein sequence ID" value="QDT17192.1"/>
    <property type="molecule type" value="Genomic_DNA"/>
</dbReference>